<feature type="transmembrane region" description="Helical" evidence="2">
    <location>
        <begin position="323"/>
        <end position="341"/>
    </location>
</feature>
<evidence type="ECO:0000313" key="3">
    <source>
        <dbReference type="EMBL" id="GAX27075.1"/>
    </source>
</evidence>
<feature type="transmembrane region" description="Helical" evidence="2">
    <location>
        <begin position="44"/>
        <end position="65"/>
    </location>
</feature>
<evidence type="ECO:0000256" key="2">
    <source>
        <dbReference type="SAM" id="Phobius"/>
    </source>
</evidence>
<dbReference type="AlphaFoldDB" id="A0A1Z5KLS3"/>
<dbReference type="Proteomes" id="UP000198406">
    <property type="component" value="Unassembled WGS sequence"/>
</dbReference>
<feature type="compositionally biased region" description="Basic and acidic residues" evidence="1">
    <location>
        <begin position="17"/>
        <end position="26"/>
    </location>
</feature>
<feature type="transmembrane region" description="Helical" evidence="2">
    <location>
        <begin position="291"/>
        <end position="311"/>
    </location>
</feature>
<dbReference type="InterPro" id="IPR007498">
    <property type="entry name" value="PqiA-like"/>
</dbReference>
<feature type="region of interest" description="Disordered" evidence="1">
    <location>
        <begin position="1"/>
        <end position="26"/>
    </location>
</feature>
<sequence length="605" mass="67659">MSAMNDDMNEDLQQQNRRSDDIRTDDSSLSSFFSLALKYSRRTGYLQTLSLVLNAALMLYAHLGVSGVIYSNQPRVDINTNTTNNATGICTLKDTEVWNALGGAANRSTTNSFCSQQTGCLVDVQCNTECFVENFGYSTACADCFAVLPQCGLQNGCAFVCAQDSQSNECQTCNLPCQEVFYNCTGFFSSARYVYHHRRREQEEQSDTCIIIDAEEQEGTPIEYYPVYEIKFLNALQDAWNGDAKLLAFLVVIFSGIWPYLKNILLMFAWMTPSIETRSTLLKWLKRLGKYTLVDVYVVLILLVGVWLQALIGETTIMIRGEARPAIVAFLLATFWEFWHIEWMAALHQESLKEHNKEADHEAQETTDVEKPLMAVLQFQNAYNSSSPGHSCRSLTFATFFVGLSWATSIALYVVGSISEILRFQTTKGEQRDVVCERSYNIFTLGTELLSDEAMRDSSAEPAMWTLCMAYLLLVVVSPLVVHLIQVLALLGAVSNSMILQLGDSIWTFASVDVLLMGVYIVQYKFDALINRLAGDAGSDILGVNGDMGPGFFLLLAYSISSGFVQYFVNSAVATRYHHDPYYQIDYLWTKVLGGLVLDDDKSGD</sequence>
<keyword evidence="2" id="KW-0472">Membrane</keyword>
<evidence type="ECO:0000256" key="1">
    <source>
        <dbReference type="SAM" id="MobiDB-lite"/>
    </source>
</evidence>
<feature type="transmembrane region" description="Helical" evidence="2">
    <location>
        <begin position="395"/>
        <end position="415"/>
    </location>
</feature>
<evidence type="ECO:0000313" key="4">
    <source>
        <dbReference type="Proteomes" id="UP000198406"/>
    </source>
</evidence>
<dbReference type="InParanoid" id="A0A1Z5KLS3"/>
<keyword evidence="4" id="KW-1185">Reference proteome</keyword>
<keyword evidence="2" id="KW-1133">Transmembrane helix</keyword>
<feature type="transmembrane region" description="Helical" evidence="2">
    <location>
        <begin position="463"/>
        <end position="485"/>
    </location>
</feature>
<organism evidence="3 4">
    <name type="scientific">Fistulifera solaris</name>
    <name type="common">Oleaginous diatom</name>
    <dbReference type="NCBI Taxonomy" id="1519565"/>
    <lineage>
        <taxon>Eukaryota</taxon>
        <taxon>Sar</taxon>
        <taxon>Stramenopiles</taxon>
        <taxon>Ochrophyta</taxon>
        <taxon>Bacillariophyta</taxon>
        <taxon>Bacillariophyceae</taxon>
        <taxon>Bacillariophycidae</taxon>
        <taxon>Naviculales</taxon>
        <taxon>Naviculaceae</taxon>
        <taxon>Fistulifera</taxon>
    </lineage>
</organism>
<name>A0A1Z5KLS3_FISSO</name>
<dbReference type="EMBL" id="BDSP01000252">
    <property type="protein sequence ID" value="GAX27075.1"/>
    <property type="molecule type" value="Genomic_DNA"/>
</dbReference>
<dbReference type="PANTHER" id="PTHR34730:SF1">
    <property type="entry name" value="PARAQUAT-INDUCIBLE PROTEIN A"/>
    <property type="match status" value="1"/>
</dbReference>
<reference evidence="3 4" key="1">
    <citation type="journal article" date="2015" name="Plant Cell">
        <title>Oil accumulation by the oleaginous diatom Fistulifera solaris as revealed by the genome and transcriptome.</title>
        <authorList>
            <person name="Tanaka T."/>
            <person name="Maeda Y."/>
            <person name="Veluchamy A."/>
            <person name="Tanaka M."/>
            <person name="Abida H."/>
            <person name="Marechal E."/>
            <person name="Bowler C."/>
            <person name="Muto M."/>
            <person name="Sunaga Y."/>
            <person name="Tanaka M."/>
            <person name="Yoshino T."/>
            <person name="Taniguchi T."/>
            <person name="Fukuda Y."/>
            <person name="Nemoto M."/>
            <person name="Matsumoto M."/>
            <person name="Wong P.S."/>
            <person name="Aburatani S."/>
            <person name="Fujibuchi W."/>
        </authorList>
    </citation>
    <scope>NUCLEOTIDE SEQUENCE [LARGE SCALE GENOMIC DNA]</scope>
    <source>
        <strain evidence="3 4">JPCC DA0580</strain>
    </source>
</reference>
<gene>
    <name evidence="3" type="ORF">FisN_9Lh397</name>
</gene>
<dbReference type="Pfam" id="PF04403">
    <property type="entry name" value="PqiA"/>
    <property type="match status" value="1"/>
</dbReference>
<comment type="caution">
    <text evidence="3">The sequence shown here is derived from an EMBL/GenBank/DDBJ whole genome shotgun (WGS) entry which is preliminary data.</text>
</comment>
<dbReference type="PANTHER" id="PTHR34730">
    <property type="entry name" value="UNNAMED PRODUCT"/>
    <property type="match status" value="1"/>
</dbReference>
<accession>A0A1Z5KLS3</accession>
<dbReference type="OrthoDB" id="46101at2759"/>
<keyword evidence="2" id="KW-0812">Transmembrane</keyword>
<protein>
    <submittedName>
        <fullName evidence="3">Uncharacterized protein</fullName>
    </submittedName>
</protein>
<proteinExistence type="predicted"/>
<feature type="transmembrane region" description="Helical" evidence="2">
    <location>
        <begin position="246"/>
        <end position="271"/>
    </location>
</feature>